<sequence length="85" mass="10052">MQFCAPIASTEYEKQKKNMDDALEDLLDQIAYDENTSASDRRKKLKQFKKTYPHIYARRFPEDVEPKRKAESGIGLVKRLKLLRF</sequence>
<dbReference type="PANTHER" id="PTHR16206">
    <property type="entry name" value="DEP DOMAIN-CONTAINING"/>
    <property type="match status" value="1"/>
</dbReference>
<dbReference type="AlphaFoldDB" id="A0A914V7I4"/>
<name>A0A914V7I4_9BILA</name>
<reference evidence="2" key="1">
    <citation type="submission" date="2022-11" db="UniProtKB">
        <authorList>
            <consortium name="WormBaseParasite"/>
        </authorList>
    </citation>
    <scope>IDENTIFICATION</scope>
</reference>
<proteinExistence type="predicted"/>
<dbReference type="Proteomes" id="UP000887566">
    <property type="component" value="Unplaced"/>
</dbReference>
<keyword evidence="1" id="KW-1185">Reference proteome</keyword>
<accession>A0A914V7I4</accession>
<dbReference type="PANTHER" id="PTHR16206:SF4">
    <property type="entry name" value="PROTEIN LET-99"/>
    <property type="match status" value="1"/>
</dbReference>
<evidence type="ECO:0000313" key="1">
    <source>
        <dbReference type="Proteomes" id="UP000887566"/>
    </source>
</evidence>
<protein>
    <submittedName>
        <fullName evidence="2">Uncharacterized protein</fullName>
    </submittedName>
</protein>
<organism evidence="1 2">
    <name type="scientific">Plectus sambesii</name>
    <dbReference type="NCBI Taxonomy" id="2011161"/>
    <lineage>
        <taxon>Eukaryota</taxon>
        <taxon>Metazoa</taxon>
        <taxon>Ecdysozoa</taxon>
        <taxon>Nematoda</taxon>
        <taxon>Chromadorea</taxon>
        <taxon>Plectida</taxon>
        <taxon>Plectina</taxon>
        <taxon>Plectoidea</taxon>
        <taxon>Plectidae</taxon>
        <taxon>Plectus</taxon>
    </lineage>
</organism>
<dbReference type="WBParaSite" id="PSAMB.scaffold16006size1430.g36748.t1">
    <property type="protein sequence ID" value="PSAMB.scaffold16006size1430.g36748.t1"/>
    <property type="gene ID" value="PSAMB.scaffold16006size1430.g36748"/>
</dbReference>
<evidence type="ECO:0000313" key="2">
    <source>
        <dbReference type="WBParaSite" id="PSAMB.scaffold16006size1430.g36748.t1"/>
    </source>
</evidence>